<organism evidence="1 2">
    <name type="scientific">Rhododendron molle</name>
    <name type="common">Chinese azalea</name>
    <name type="synonym">Azalea mollis</name>
    <dbReference type="NCBI Taxonomy" id="49168"/>
    <lineage>
        <taxon>Eukaryota</taxon>
        <taxon>Viridiplantae</taxon>
        <taxon>Streptophyta</taxon>
        <taxon>Embryophyta</taxon>
        <taxon>Tracheophyta</taxon>
        <taxon>Spermatophyta</taxon>
        <taxon>Magnoliopsida</taxon>
        <taxon>eudicotyledons</taxon>
        <taxon>Gunneridae</taxon>
        <taxon>Pentapetalae</taxon>
        <taxon>asterids</taxon>
        <taxon>Ericales</taxon>
        <taxon>Ericaceae</taxon>
        <taxon>Ericoideae</taxon>
        <taxon>Rhodoreae</taxon>
        <taxon>Rhododendron</taxon>
    </lineage>
</organism>
<gene>
    <name evidence="1" type="ORF">RHMOL_Rhmol07G0108100</name>
</gene>
<dbReference type="EMBL" id="CM046394">
    <property type="protein sequence ID" value="KAI8546328.1"/>
    <property type="molecule type" value="Genomic_DNA"/>
</dbReference>
<name>A0ACC0N198_RHOML</name>
<evidence type="ECO:0000313" key="2">
    <source>
        <dbReference type="Proteomes" id="UP001062846"/>
    </source>
</evidence>
<accession>A0ACC0N198</accession>
<keyword evidence="2" id="KW-1185">Reference proteome</keyword>
<proteinExistence type="predicted"/>
<evidence type="ECO:0000313" key="1">
    <source>
        <dbReference type="EMBL" id="KAI8546328.1"/>
    </source>
</evidence>
<protein>
    <submittedName>
        <fullName evidence="1">Uncharacterized protein</fullName>
    </submittedName>
</protein>
<dbReference type="Proteomes" id="UP001062846">
    <property type="component" value="Chromosome 7"/>
</dbReference>
<comment type="caution">
    <text evidence="1">The sequence shown here is derived from an EMBL/GenBank/DDBJ whole genome shotgun (WGS) entry which is preliminary data.</text>
</comment>
<sequence length="195" mass="21261">MQPNYDLPKNSDLPVGSQLRRKNSGEKMEDEESTTAAVSSLSSKTTTKSETLVSEPGLNSVEAAEDGGENPLAGSKPTSLDHKDICRAIEMVERDSLAISESFTSLFDSLRLALSEATSSSVDHMQCFSDAAGQIQERALDAASKGNRYINSCLSYCCRLNKEMKHVDGLAKQLKILRRNVDALDSAVNRQLYLP</sequence>
<reference evidence="1" key="1">
    <citation type="submission" date="2022-02" db="EMBL/GenBank/DDBJ databases">
        <title>Plant Genome Project.</title>
        <authorList>
            <person name="Zhang R.-G."/>
        </authorList>
    </citation>
    <scope>NUCLEOTIDE SEQUENCE</scope>
    <source>
        <strain evidence="1">AT1</strain>
    </source>
</reference>